<dbReference type="AlphaFoldDB" id="A0A915D159"/>
<feature type="domain" description="Small ribosomal subunit protein eS31" evidence="4">
    <location>
        <begin position="39"/>
        <end position="84"/>
    </location>
</feature>
<keyword evidence="5" id="KW-1185">Reference proteome</keyword>
<dbReference type="GO" id="GO:0003735">
    <property type="term" value="F:structural constituent of ribosome"/>
    <property type="evidence" value="ECO:0007669"/>
    <property type="project" value="InterPro"/>
</dbReference>
<keyword evidence="1" id="KW-0862">Zinc</keyword>
<organism evidence="5 6">
    <name type="scientific">Ditylenchus dipsaci</name>
    <dbReference type="NCBI Taxonomy" id="166011"/>
    <lineage>
        <taxon>Eukaryota</taxon>
        <taxon>Metazoa</taxon>
        <taxon>Ecdysozoa</taxon>
        <taxon>Nematoda</taxon>
        <taxon>Chromadorea</taxon>
        <taxon>Rhabditida</taxon>
        <taxon>Tylenchina</taxon>
        <taxon>Tylenchomorpha</taxon>
        <taxon>Sphaerularioidea</taxon>
        <taxon>Anguinidae</taxon>
        <taxon>Anguininae</taxon>
        <taxon>Ditylenchus</taxon>
    </lineage>
</organism>
<evidence type="ECO:0000313" key="6">
    <source>
        <dbReference type="WBParaSite" id="jg14740"/>
    </source>
</evidence>
<evidence type="ECO:0000313" key="5">
    <source>
        <dbReference type="Proteomes" id="UP000887574"/>
    </source>
</evidence>
<dbReference type="InterPro" id="IPR002906">
    <property type="entry name" value="Ribosomal_eS31"/>
</dbReference>
<dbReference type="WBParaSite" id="jg14740">
    <property type="protein sequence ID" value="jg14740"/>
    <property type="gene ID" value="jg14740"/>
</dbReference>
<keyword evidence="2" id="KW-0689">Ribosomal protein</keyword>
<dbReference type="GO" id="GO:1990904">
    <property type="term" value="C:ribonucleoprotein complex"/>
    <property type="evidence" value="ECO:0007669"/>
    <property type="project" value="UniProtKB-KW"/>
</dbReference>
<name>A0A915D159_9BILA</name>
<keyword evidence="3" id="KW-0687">Ribonucleoprotein</keyword>
<dbReference type="Proteomes" id="UP000887574">
    <property type="component" value="Unplaced"/>
</dbReference>
<reference evidence="6" key="1">
    <citation type="submission" date="2022-11" db="UniProtKB">
        <authorList>
            <consortium name="WormBaseParasite"/>
        </authorList>
    </citation>
    <scope>IDENTIFICATION</scope>
</reference>
<evidence type="ECO:0000256" key="1">
    <source>
        <dbReference type="ARBA" id="ARBA00022833"/>
    </source>
</evidence>
<evidence type="ECO:0000256" key="3">
    <source>
        <dbReference type="ARBA" id="ARBA00023274"/>
    </source>
</evidence>
<dbReference type="Pfam" id="PF01599">
    <property type="entry name" value="Ribosomal_S27"/>
    <property type="match status" value="1"/>
</dbReference>
<evidence type="ECO:0000259" key="4">
    <source>
        <dbReference type="SMART" id="SM01402"/>
    </source>
</evidence>
<accession>A0A915D159</accession>
<dbReference type="GO" id="GO:0005840">
    <property type="term" value="C:ribosome"/>
    <property type="evidence" value="ECO:0007669"/>
    <property type="project" value="UniProtKB-KW"/>
</dbReference>
<proteinExistence type="predicted"/>
<dbReference type="SUPFAM" id="SSF57829">
    <property type="entry name" value="Zn-binding ribosomal proteins"/>
    <property type="match status" value="1"/>
</dbReference>
<protein>
    <submittedName>
        <fullName evidence="6">Ribosomal protein S27a domain-containing protein</fullName>
    </submittedName>
</protein>
<dbReference type="InterPro" id="IPR038582">
    <property type="entry name" value="Ribosomal_eS31_euk-type_sf"/>
</dbReference>
<evidence type="ECO:0000256" key="2">
    <source>
        <dbReference type="ARBA" id="ARBA00022980"/>
    </source>
</evidence>
<dbReference type="SMART" id="SM01402">
    <property type="entry name" value="Ribosomal_S27"/>
    <property type="match status" value="1"/>
</dbReference>
<sequence>MSALFTWTFVCWGGKKRKKKTYTGPKKQKHVRKKSKLAVLKLYKIGDNNEITRQRIECTSPSCGGGIFMAKHADRHYCGKCHVTWAEKK</sequence>
<dbReference type="InterPro" id="IPR011332">
    <property type="entry name" value="Ribosomal_zn-bd"/>
</dbReference>
<dbReference type="Gene3D" id="6.20.50.150">
    <property type="match status" value="1"/>
</dbReference>
<dbReference type="GO" id="GO:0006412">
    <property type="term" value="P:translation"/>
    <property type="evidence" value="ECO:0007669"/>
    <property type="project" value="InterPro"/>
</dbReference>